<dbReference type="InterPro" id="IPR058567">
    <property type="entry name" value="Ig_TRAPPC9_Trs120_3rd"/>
</dbReference>
<gene>
    <name evidence="8" type="ORF">PNOK_0032000</name>
</gene>
<evidence type="ECO:0000313" key="8">
    <source>
        <dbReference type="EMBL" id="PAV23252.1"/>
    </source>
</evidence>
<keyword evidence="9" id="KW-1185">Reference proteome</keyword>
<dbReference type="EMBL" id="NBII01000001">
    <property type="protein sequence ID" value="PAV23252.1"/>
    <property type="molecule type" value="Genomic_DNA"/>
</dbReference>
<keyword evidence="2" id="KW-0333">Golgi apparatus</keyword>
<name>A0A286UUT0_9AGAM</name>
<evidence type="ECO:0000259" key="6">
    <source>
        <dbReference type="Pfam" id="PF26254"/>
    </source>
</evidence>
<dbReference type="PANTHER" id="PTHR21512:SF5">
    <property type="entry name" value="TRAFFICKING PROTEIN PARTICLE COMPLEX SUBUNIT 9"/>
    <property type="match status" value="1"/>
</dbReference>
<dbReference type="FunCoup" id="A0A286UUT0">
    <property type="interactions" value="58"/>
</dbReference>
<organism evidence="8 9">
    <name type="scientific">Pyrrhoderma noxium</name>
    <dbReference type="NCBI Taxonomy" id="2282107"/>
    <lineage>
        <taxon>Eukaryota</taxon>
        <taxon>Fungi</taxon>
        <taxon>Dikarya</taxon>
        <taxon>Basidiomycota</taxon>
        <taxon>Agaricomycotina</taxon>
        <taxon>Agaricomycetes</taxon>
        <taxon>Hymenochaetales</taxon>
        <taxon>Hymenochaetaceae</taxon>
        <taxon>Pyrrhoderma</taxon>
    </lineage>
</organism>
<dbReference type="PANTHER" id="PTHR21512">
    <property type="entry name" value="TRAFFICKING PROTEIN PARTICLE COMPLEX SUBUNIT 9"/>
    <property type="match status" value="1"/>
</dbReference>
<evidence type="ECO:0000259" key="7">
    <source>
        <dbReference type="Pfam" id="PF26282"/>
    </source>
</evidence>
<feature type="region of interest" description="Disordered" evidence="3">
    <location>
        <begin position="214"/>
        <end position="269"/>
    </location>
</feature>
<dbReference type="InterPro" id="IPR058563">
    <property type="entry name" value="Trs120_TRAPPC9_N"/>
</dbReference>
<comment type="caution">
    <text evidence="8">The sequence shown here is derived from an EMBL/GenBank/DDBJ whole genome shotgun (WGS) entry which is preliminary data.</text>
</comment>
<comment type="subcellular location">
    <subcellularLocation>
        <location evidence="1">Golgi apparatus</location>
    </subcellularLocation>
</comment>
<feature type="domain" description="Trs120/TRAPPC9 third Ig-like" evidence="7">
    <location>
        <begin position="1021"/>
        <end position="1178"/>
    </location>
</feature>
<accession>A0A286UUT0</accession>
<evidence type="ECO:0000256" key="3">
    <source>
        <dbReference type="SAM" id="MobiDB-lite"/>
    </source>
</evidence>
<dbReference type="OrthoDB" id="27962at2759"/>
<dbReference type="Pfam" id="PF08626">
    <property type="entry name" value="TRAPPC9-Trs120"/>
    <property type="match status" value="1"/>
</dbReference>
<feature type="compositionally biased region" description="Polar residues" evidence="3">
    <location>
        <begin position="246"/>
        <end position="267"/>
    </location>
</feature>
<feature type="compositionally biased region" description="Polar residues" evidence="3">
    <location>
        <begin position="214"/>
        <end position="238"/>
    </location>
</feature>
<evidence type="ECO:0000256" key="1">
    <source>
        <dbReference type="ARBA" id="ARBA00004555"/>
    </source>
</evidence>
<dbReference type="InParanoid" id="A0A286UUT0"/>
<dbReference type="InterPro" id="IPR058565">
    <property type="entry name" value="Ig_TRAPPC9_Trs120_1st"/>
</dbReference>
<reference evidence="8 9" key="1">
    <citation type="journal article" date="2017" name="Mol. Ecol.">
        <title>Comparative and population genomic landscape of Phellinus noxius: A hypervariable fungus causing root rot in trees.</title>
        <authorList>
            <person name="Chung C.L."/>
            <person name="Lee T.J."/>
            <person name="Akiba M."/>
            <person name="Lee H.H."/>
            <person name="Kuo T.H."/>
            <person name="Liu D."/>
            <person name="Ke H.M."/>
            <person name="Yokoi T."/>
            <person name="Roa M.B."/>
            <person name="Lu M.J."/>
            <person name="Chang Y.Y."/>
            <person name="Ann P.J."/>
            <person name="Tsai J.N."/>
            <person name="Chen C.Y."/>
            <person name="Tzean S.S."/>
            <person name="Ota Y."/>
            <person name="Hattori T."/>
            <person name="Sahashi N."/>
            <person name="Liou R.F."/>
            <person name="Kikuchi T."/>
            <person name="Tsai I.J."/>
        </authorList>
    </citation>
    <scope>NUCLEOTIDE SEQUENCE [LARGE SCALE GENOMIC DNA]</scope>
    <source>
        <strain evidence="8 9">FFPRI411160</strain>
    </source>
</reference>
<dbReference type="Pfam" id="PF26280">
    <property type="entry name" value="Ig_TRAPPC9-Trs120_2nd"/>
    <property type="match status" value="1"/>
</dbReference>
<dbReference type="GO" id="GO:0005802">
    <property type="term" value="C:trans-Golgi network"/>
    <property type="evidence" value="ECO:0007669"/>
    <property type="project" value="TreeGrafter"/>
</dbReference>
<evidence type="ECO:0000259" key="4">
    <source>
        <dbReference type="Pfam" id="PF08626"/>
    </source>
</evidence>
<feature type="domain" description="Trs120/TRAPPC9 TPR region" evidence="5">
    <location>
        <begin position="385"/>
        <end position="652"/>
    </location>
</feature>
<dbReference type="Proteomes" id="UP000217199">
    <property type="component" value="Unassembled WGS sequence"/>
</dbReference>
<proteinExistence type="predicted"/>
<evidence type="ECO:0000259" key="5">
    <source>
        <dbReference type="Pfam" id="PF26251"/>
    </source>
</evidence>
<feature type="region of interest" description="Disordered" evidence="3">
    <location>
        <begin position="826"/>
        <end position="861"/>
    </location>
</feature>
<dbReference type="Pfam" id="PF26251">
    <property type="entry name" value="TPR_TRAPPC9-Trs120"/>
    <property type="match status" value="1"/>
</dbReference>
<sequence>MDYAFASLAHINVLLLPVGAIQRATFDKLAAEISQFVEIRLSDVPADSRDDRARFMPNPLATGSLFLKYIKHPPSHYRSILNLFRPSDFPLGVIGIASCTQTDVLSSIYSQFVGSITELLPPGSVLPLAQRCFVFEEGDGNTNLNIGNNLPGLVVIPSMMGNKKLYIGTLLAELCSNILGEFSIIVRELESLSGNDFLSAGAFGRIPNYKTIASESRPSLDSSPNGFTPNGTLGSNRLNDPRLNLKRSSTLGPGITNATNRNSQLLPSSKKRQSAIGTGNMSHARLYKVLGDLFLLSGRTMDASIWYNEAIHGLKQPQDMPWQASALEGIVVAGVIDCWLSGHGLSNQSKDLVTDFLEKLTRASALYSSAVEAPELEGSLAEISLLYITSCFRHCSLLYHVWITDTTGSLSLDFLLHGTSVFNTSNATVQKDSITPSIGRSDVAAALGLSHGPWILHLGPRERIEVLRHMAKRYSDLQYRRKETYILRELLACIMDCIVQGREEGKGSSGSGTEMNTTPRQNVGDVAFREADKNIGNSGILSLIRHVCGVHGINLVSVDLTSDTDSGKSIQQPKPRLTNSLRQKTLMPQYSWIEIQVGLIREALAIAESLPDYAAVAQFASSALRELHLLLDADDQYHFHTVSSRAMVTVRRRGDDRKLGYWLEELVYAIRFIPPPFAKMPSEKLWSSLKSSNTGNGEGATKSDPFLFNPRRMTINKRQAYAVANELLEFVVTLENPYHISLEILRIELSTSGVPFKGKAQSLVLQGDSTETITLTGQASESGTLMIRGCKVTLPGVELHETLLPILSEEEEEKALLNSISLLNEKERKKPPLSPEQNDKNKHTSASPSEKGTKPQAPPKYLELRIVPEQPTLRIRRTSLSNGAVMLYEGESSMIRLIVENISPLPIDYIDLAFEDSTKATLGQMLTCELSAFDTYETEYSLVSRPVFSWDPEYRQKSIGPGKESAILVRCYGKSGCTDGTINITYSYTDFPRDNTQDEPTSFFTRQLLFPVIVTVYQMLECTGLSIMPISQLVLLDKDTQSEWYPLFKDLDEHEWCLLVLDVQNTYGLPFEVTVSNSDELSQSKLVPPGANYRLLLPVKRFSLPESTTTQPIPSLTGRQFVVTGLEHNEDDLQKTLFWYRDELLKRVRASWKEASGSRTGELSLRQQRFTLPMLNSLRTDDIRIDLSLSENMNESNNCSVTIPNSYVGVMARVKNLRPSSAVLSLTITAEPADYVVFHGVLKNIPLGRLQSNDSGEYHAIMMFVSQGQFTISAEVREIRIGEEAKVCGSGELKVTVQTKLG</sequence>
<dbReference type="Pfam" id="PF26282">
    <property type="entry name" value="Ig_TRAPPC9-Trs120_3rd"/>
    <property type="match status" value="1"/>
</dbReference>
<protein>
    <submittedName>
        <fullName evidence="8">Trs120-domain-containing protein</fullName>
    </submittedName>
</protein>
<evidence type="ECO:0000313" key="9">
    <source>
        <dbReference type="Proteomes" id="UP000217199"/>
    </source>
</evidence>
<dbReference type="InterPro" id="IPR058564">
    <property type="entry name" value="TPR_TRAPPC9_Trs120"/>
</dbReference>
<dbReference type="InterPro" id="IPR013935">
    <property type="entry name" value="Trs120_TRAPPC9"/>
</dbReference>
<dbReference type="Pfam" id="PF26254">
    <property type="entry name" value="Ig_TRAPPC9-Trs120_1st"/>
    <property type="match status" value="1"/>
</dbReference>
<feature type="domain" description="Trs120/TRAPPC9 N-terminal" evidence="4">
    <location>
        <begin position="4"/>
        <end position="340"/>
    </location>
</feature>
<evidence type="ECO:0000256" key="2">
    <source>
        <dbReference type="ARBA" id="ARBA00023034"/>
    </source>
</evidence>
<dbReference type="STRING" id="2282107.A0A286UUT0"/>
<feature type="domain" description="Trs120/TRAPPC9 first Ig-like" evidence="6">
    <location>
        <begin position="668"/>
        <end position="869"/>
    </location>
</feature>